<evidence type="ECO:0000256" key="1">
    <source>
        <dbReference type="ARBA" id="ARBA00022691"/>
    </source>
</evidence>
<comment type="caution">
    <text evidence="4">The sequence shown here is derived from an EMBL/GenBank/DDBJ whole genome shotgun (WGS) entry which is preliminary data.</text>
</comment>
<name>A0A7C2BKE5_9CREN</name>
<dbReference type="NCBIfam" id="TIGR00104">
    <property type="entry name" value="tRNA_TsaA"/>
    <property type="match status" value="1"/>
</dbReference>
<evidence type="ECO:0000256" key="2">
    <source>
        <dbReference type="ARBA" id="ARBA00033753"/>
    </source>
</evidence>
<proteinExistence type="inferred from homology"/>
<gene>
    <name evidence="4" type="primary">tsaA</name>
    <name evidence="4" type="ORF">ENP55_02655</name>
</gene>
<keyword evidence="4" id="KW-0808">Transferase</keyword>
<evidence type="ECO:0000313" key="4">
    <source>
        <dbReference type="EMBL" id="HEF87194.1"/>
    </source>
</evidence>
<accession>A0A7C2BKE5</accession>
<evidence type="ECO:0000259" key="3">
    <source>
        <dbReference type="PROSITE" id="PS51668"/>
    </source>
</evidence>
<comment type="similarity">
    <text evidence="2">Belongs to the tRNA methyltransferase O family.</text>
</comment>
<dbReference type="PROSITE" id="PS51668">
    <property type="entry name" value="TSAA_2"/>
    <property type="match status" value="1"/>
</dbReference>
<dbReference type="EMBL" id="DSJT01000012">
    <property type="protein sequence ID" value="HEF87194.1"/>
    <property type="molecule type" value="Genomic_DNA"/>
</dbReference>
<dbReference type="PANTHER" id="PTHR12818">
    <property type="entry name" value="TRNA (ADENINE(37)-N6)-METHYLTRANSFERASE"/>
    <property type="match status" value="1"/>
</dbReference>
<dbReference type="InterPro" id="IPR036414">
    <property type="entry name" value="YaeB_N_sf"/>
</dbReference>
<dbReference type="PANTHER" id="PTHR12818:SF0">
    <property type="entry name" value="TRNA (ADENINE(37)-N6)-METHYLTRANSFERASE"/>
    <property type="match status" value="1"/>
</dbReference>
<dbReference type="InterPro" id="IPR036413">
    <property type="entry name" value="YaeB-like_sf"/>
</dbReference>
<dbReference type="AlphaFoldDB" id="A0A7C2BKE5"/>
<sequence length="170" mass="18818">MASLKIELKPIGIVHVEAGDEEVKASVNGVPGIVEIFPEYEQGLKGLDGFSHVILITFLHKTGDRDRKTLLVKPRRLVKYGFTLEELPLIGVFATDSPHRPNPIGVSIVELTSVEGRFLRVKGLDVFNGTPVLDLKPYTPGRVVQEVRLPEWYASLLEKARRIAPGLSDL</sequence>
<dbReference type="Pfam" id="PF01980">
    <property type="entry name" value="TrmO_N"/>
    <property type="match status" value="1"/>
</dbReference>
<dbReference type="Gene3D" id="2.40.30.70">
    <property type="entry name" value="YaeB-like"/>
    <property type="match status" value="1"/>
</dbReference>
<dbReference type="CDD" id="cd09281">
    <property type="entry name" value="UPF0066"/>
    <property type="match status" value="1"/>
</dbReference>
<feature type="domain" description="TsaA-like" evidence="3">
    <location>
        <begin position="8"/>
        <end position="147"/>
    </location>
</feature>
<reference evidence="4" key="1">
    <citation type="journal article" date="2020" name="mSystems">
        <title>Genome- and Community-Level Interaction Insights into Carbon Utilization and Element Cycling Functions of Hydrothermarchaeota in Hydrothermal Sediment.</title>
        <authorList>
            <person name="Zhou Z."/>
            <person name="Liu Y."/>
            <person name="Xu W."/>
            <person name="Pan J."/>
            <person name="Luo Z.H."/>
            <person name="Li M."/>
        </authorList>
    </citation>
    <scope>NUCLEOTIDE SEQUENCE [LARGE SCALE GENOMIC DNA]</scope>
    <source>
        <strain evidence="4">SpSt-23</strain>
    </source>
</reference>
<dbReference type="GO" id="GO:0032259">
    <property type="term" value="P:methylation"/>
    <property type="evidence" value="ECO:0007669"/>
    <property type="project" value="UniProtKB-KW"/>
</dbReference>
<keyword evidence="1" id="KW-0949">S-adenosyl-L-methionine</keyword>
<protein>
    <submittedName>
        <fullName evidence="4">tRNA (N6-threonylcarbamoyladenosine(37)-N6)-methyltransferase TrmO</fullName>
    </submittedName>
</protein>
<dbReference type="InterPro" id="IPR040372">
    <property type="entry name" value="YaeB-like"/>
</dbReference>
<keyword evidence="4" id="KW-0489">Methyltransferase</keyword>
<dbReference type="SUPFAM" id="SSF118196">
    <property type="entry name" value="YaeB-like"/>
    <property type="match status" value="1"/>
</dbReference>
<dbReference type="InterPro" id="IPR023370">
    <property type="entry name" value="TrmO-like_N"/>
</dbReference>
<dbReference type="GO" id="GO:0008168">
    <property type="term" value="F:methyltransferase activity"/>
    <property type="evidence" value="ECO:0007669"/>
    <property type="project" value="UniProtKB-KW"/>
</dbReference>
<organism evidence="4">
    <name type="scientific">Thermosphaera aggregans</name>
    <dbReference type="NCBI Taxonomy" id="54254"/>
    <lineage>
        <taxon>Archaea</taxon>
        <taxon>Thermoproteota</taxon>
        <taxon>Thermoprotei</taxon>
        <taxon>Desulfurococcales</taxon>
        <taxon>Desulfurococcaceae</taxon>
        <taxon>Thermosphaera</taxon>
    </lineage>
</organism>